<sequence>MPIHSHLVRERQDYGVPQFAADIAGTGVVATVHIEAL</sequence>
<proteinExistence type="predicted"/>
<dbReference type="AlphaFoldDB" id="A0A379PJZ0"/>
<dbReference type="EMBL" id="UGVN01000002">
    <property type="protein sequence ID" value="SUE95218.1"/>
    <property type="molecule type" value="Genomic_DNA"/>
</dbReference>
<name>A0A379PJZ0_9PROT</name>
<accession>A0A379PJZ0</accession>
<reference evidence="1 2" key="1">
    <citation type="submission" date="2018-06" db="EMBL/GenBank/DDBJ databases">
        <authorList>
            <consortium name="Pathogen Informatics"/>
            <person name="Doyle S."/>
        </authorList>
    </citation>
    <scope>NUCLEOTIDE SEQUENCE [LARGE SCALE GENOMIC DNA]</scope>
    <source>
        <strain evidence="1 2">NCTC13291</strain>
    </source>
</reference>
<evidence type="ECO:0000313" key="2">
    <source>
        <dbReference type="Proteomes" id="UP000254919"/>
    </source>
</evidence>
<dbReference type="Proteomes" id="UP000254919">
    <property type="component" value="Unassembled WGS sequence"/>
</dbReference>
<gene>
    <name evidence="1" type="ORF">NCTC13291_04101</name>
</gene>
<protein>
    <submittedName>
        <fullName evidence="1">Uncharacterized protein</fullName>
    </submittedName>
</protein>
<organism evidence="1 2">
    <name type="scientific">Roseomonas mucosa</name>
    <dbReference type="NCBI Taxonomy" id="207340"/>
    <lineage>
        <taxon>Bacteria</taxon>
        <taxon>Pseudomonadati</taxon>
        <taxon>Pseudomonadota</taxon>
        <taxon>Alphaproteobacteria</taxon>
        <taxon>Acetobacterales</taxon>
        <taxon>Roseomonadaceae</taxon>
        <taxon>Roseomonas</taxon>
    </lineage>
</organism>
<evidence type="ECO:0000313" key="1">
    <source>
        <dbReference type="EMBL" id="SUE95218.1"/>
    </source>
</evidence>